<dbReference type="InterPro" id="IPR048052">
    <property type="entry name" value="FM1-like"/>
</dbReference>
<evidence type="ECO:0000256" key="1">
    <source>
        <dbReference type="ARBA" id="ARBA00007257"/>
    </source>
</evidence>
<keyword evidence="2" id="KW-0134">Cell wall</keyword>
<organism evidence="11 13">
    <name type="scientific">Enterococcus silesiacus</name>
    <dbReference type="NCBI Taxonomy" id="332949"/>
    <lineage>
        <taxon>Bacteria</taxon>
        <taxon>Bacillati</taxon>
        <taxon>Bacillota</taxon>
        <taxon>Bacilli</taxon>
        <taxon>Lactobacillales</taxon>
        <taxon>Enterococcaceae</taxon>
        <taxon>Enterococcus</taxon>
    </lineage>
</organism>
<evidence type="ECO:0000259" key="9">
    <source>
        <dbReference type="Pfam" id="PF17802"/>
    </source>
</evidence>
<feature type="domain" description="SpaA-like prealbumin fold" evidence="9">
    <location>
        <begin position="482"/>
        <end position="573"/>
    </location>
</feature>
<keyword evidence="6" id="KW-1133">Transmembrane helix</keyword>
<comment type="similarity">
    <text evidence="1">Belongs to the serine-aspartate repeat-containing protein (SDr) family.</text>
</comment>
<keyword evidence="12" id="KW-1185">Reference proteome</keyword>
<sequence length="629" mass="69424">MNTKKQQKIKTFMTALLLILPIFLNLSVLTEQQVFAAEENTNQVIIHKKKMMTLPDPTIQNTGKEMPDFDKYQGLADIEFKAYDVTVDFYEARAKGQTIDQAKATVENNTKDKPVETKKTDSEGNLVLNLPKKSNGKDAVYTIAETPKAGVNAAANMVVAFPVYEMIKQDDGSFKYGDVELNPVHIYPKNTISSTGDLVISKVGTAENEALDGAEFVISKNEGGVTKYIQSAKDGLYTWSENKDTAFHFVTGKDYVASDNAIKENDGTKGQIKVSDLEVGKYIVEEVKAPDNAELIEDQTKHEIEIKEDQTEATEITVKNDTTNVEKTTPELNGNDVAIGEAIKYEIKTNIPEGIADKVGEVNKYTKFNLIDKHDEELTFNNTPNGPTAYALYDGDQLIDQSHYTITENKNGFIVAIDPEYITQLTPGGTLKFNYYMHLNEKADPTKGFKNEANVDNGHTVDKTPPTPEVVTGGKRFVKVDADVNEQSPLKGAKFVVRNADKDDANYLVIDPTTKAVSWTTDESAATEFTSDDQGLLSILGLDYGTYFLEETEAPNDYVKLGSRIEFTVDEDSYGTPEQLVSPEKIPNHHKGTLPSTGGKGIVIFIVIGLLAIVSASFYFVNSRNAKRA</sequence>
<gene>
    <name evidence="10" type="ORF">ATZ33_06705</name>
    <name evidence="11" type="ORF">RV15_GL000372</name>
</gene>
<evidence type="ECO:0000313" key="11">
    <source>
        <dbReference type="EMBL" id="OJG91705.1"/>
    </source>
</evidence>
<evidence type="ECO:0000256" key="5">
    <source>
        <dbReference type="ARBA" id="ARBA00023088"/>
    </source>
</evidence>
<dbReference type="InterPro" id="IPR032364">
    <property type="entry name" value="GramPos_pilinD1_N"/>
</dbReference>
<dbReference type="NCBIfam" id="TIGR04226">
    <property type="entry name" value="RrgB_K2N_iso_D2"/>
    <property type="match status" value="1"/>
</dbReference>
<dbReference type="Proteomes" id="UP000183039">
    <property type="component" value="Unassembled WGS sequence"/>
</dbReference>
<evidence type="ECO:0000256" key="6">
    <source>
        <dbReference type="SAM" id="Phobius"/>
    </source>
</evidence>
<dbReference type="AlphaFoldDB" id="A0A0S3K9Y3"/>
<evidence type="ECO:0000313" key="10">
    <source>
        <dbReference type="EMBL" id="ALS01068.1"/>
    </source>
</evidence>
<keyword evidence="3" id="KW-0964">Secreted</keyword>
<dbReference type="EMBL" id="JXLC01000011">
    <property type="protein sequence ID" value="OJG91705.1"/>
    <property type="molecule type" value="Genomic_DNA"/>
</dbReference>
<keyword evidence="5" id="KW-0572">Peptidoglycan-anchor</keyword>
<dbReference type="EMBL" id="CP013614">
    <property type="protein sequence ID" value="ALS01068.1"/>
    <property type="molecule type" value="Genomic_DNA"/>
</dbReference>
<dbReference type="PANTHER" id="PTHR36108:SF13">
    <property type="entry name" value="COLOSSIN-B-RELATED"/>
    <property type="match status" value="1"/>
</dbReference>
<accession>A0A0S3K9Y3</accession>
<evidence type="ECO:0000256" key="3">
    <source>
        <dbReference type="ARBA" id="ARBA00022525"/>
    </source>
</evidence>
<dbReference type="Gene3D" id="2.60.40.740">
    <property type="match status" value="1"/>
</dbReference>
<evidence type="ECO:0000256" key="4">
    <source>
        <dbReference type="ARBA" id="ARBA00022729"/>
    </source>
</evidence>
<dbReference type="Pfam" id="PF17802">
    <property type="entry name" value="SpaA"/>
    <property type="match status" value="2"/>
</dbReference>
<dbReference type="Proteomes" id="UP000065511">
    <property type="component" value="Chromosome"/>
</dbReference>
<feature type="domain" description="Gram-positive cocci surface proteins LPxTG" evidence="7">
    <location>
        <begin position="591"/>
        <end position="625"/>
    </location>
</feature>
<dbReference type="Gene3D" id="2.60.40.10">
    <property type="entry name" value="Immunoglobulins"/>
    <property type="match status" value="3"/>
</dbReference>
<feature type="domain" description="SpaA-like prealbumin fold" evidence="9">
    <location>
        <begin position="196"/>
        <end position="320"/>
    </location>
</feature>
<proteinExistence type="inferred from homology"/>
<keyword evidence="6" id="KW-0472">Membrane</keyword>
<keyword evidence="6" id="KW-0812">Transmembrane</keyword>
<dbReference type="Pfam" id="PF16555">
    <property type="entry name" value="GramPos_pilinD1"/>
    <property type="match status" value="1"/>
</dbReference>
<keyword evidence="4" id="KW-0732">Signal</keyword>
<dbReference type="OrthoDB" id="2178703at2"/>
<protein>
    <submittedName>
        <fullName evidence="10">Cell surface protein</fullName>
    </submittedName>
    <submittedName>
        <fullName evidence="11">Pilus subunit protein EbpCfm (Fms9)</fullName>
    </submittedName>
</protein>
<evidence type="ECO:0000256" key="2">
    <source>
        <dbReference type="ARBA" id="ARBA00022512"/>
    </source>
</evidence>
<name>A0A0S3K9Y3_9ENTE</name>
<dbReference type="RefSeq" id="WP_071877709.1">
    <property type="nucleotide sequence ID" value="NZ_JXLC01000011.1"/>
</dbReference>
<dbReference type="NCBIfam" id="NF033902">
    <property type="entry name" value="iso_D2_wall_anc"/>
    <property type="match status" value="1"/>
</dbReference>
<dbReference type="InterPro" id="IPR019931">
    <property type="entry name" value="LPXTG_anchor"/>
</dbReference>
<evidence type="ECO:0000313" key="12">
    <source>
        <dbReference type="Proteomes" id="UP000065511"/>
    </source>
</evidence>
<feature type="transmembrane region" description="Helical" evidence="6">
    <location>
        <begin position="601"/>
        <end position="621"/>
    </location>
</feature>
<dbReference type="InterPro" id="IPR013783">
    <property type="entry name" value="Ig-like_fold"/>
</dbReference>
<evidence type="ECO:0000313" key="13">
    <source>
        <dbReference type="Proteomes" id="UP000183039"/>
    </source>
</evidence>
<evidence type="ECO:0000259" key="7">
    <source>
        <dbReference type="Pfam" id="PF00746"/>
    </source>
</evidence>
<dbReference type="NCBIfam" id="TIGR01167">
    <property type="entry name" value="LPXTG_anchor"/>
    <property type="match status" value="1"/>
</dbReference>
<evidence type="ECO:0000259" key="8">
    <source>
        <dbReference type="Pfam" id="PF16555"/>
    </source>
</evidence>
<feature type="domain" description="Gram-positive pilin subunit D1 N-terminal" evidence="8">
    <location>
        <begin position="40"/>
        <end position="191"/>
    </location>
</feature>
<dbReference type="KEGG" id="ess:ATZ33_06705"/>
<dbReference type="InterPro" id="IPR026466">
    <property type="entry name" value="Fim_isopep_form_D2_dom"/>
</dbReference>
<dbReference type="PANTHER" id="PTHR36108">
    <property type="entry name" value="COLOSSIN-B-RELATED"/>
    <property type="match status" value="1"/>
</dbReference>
<dbReference type="Pfam" id="PF00746">
    <property type="entry name" value="Gram_pos_anchor"/>
    <property type="match status" value="1"/>
</dbReference>
<reference evidence="10 12" key="2">
    <citation type="submission" date="2015-12" db="EMBL/GenBank/DDBJ databases">
        <authorList>
            <person name="Lauer A."/>
            <person name="Humrighouse B."/>
            <person name="Loparev V."/>
            <person name="Shewmaker P.L."/>
            <person name="Whitney A.M."/>
            <person name="McLaughlin R.W."/>
        </authorList>
    </citation>
    <scope>NUCLEOTIDE SEQUENCE [LARGE SCALE GENOMIC DNA]</scope>
    <source>
        <strain evidence="10 12">LMG 23085</strain>
    </source>
</reference>
<dbReference type="InterPro" id="IPR041033">
    <property type="entry name" value="SpaA_PFL_dom_1"/>
</dbReference>
<reference evidence="11 13" key="1">
    <citation type="submission" date="2014-12" db="EMBL/GenBank/DDBJ databases">
        <title>Draft genome sequences of 29 type strains of Enterococci.</title>
        <authorList>
            <person name="Zhong Z."/>
            <person name="Sun Z."/>
            <person name="Liu W."/>
            <person name="Zhang W."/>
            <person name="Zhang H."/>
        </authorList>
    </citation>
    <scope>NUCLEOTIDE SEQUENCE [LARGE SCALE GENOMIC DNA]</scope>
    <source>
        <strain evidence="11 13">DSM 22801</strain>
    </source>
</reference>